<comment type="catalytic activity">
    <reaction evidence="8">
        <text>adenosine + phosphate = alpha-D-ribose 1-phosphate + adenine</text>
        <dbReference type="Rhea" id="RHEA:27642"/>
        <dbReference type="ChEBI" id="CHEBI:16335"/>
        <dbReference type="ChEBI" id="CHEBI:16708"/>
        <dbReference type="ChEBI" id="CHEBI:43474"/>
        <dbReference type="ChEBI" id="CHEBI:57720"/>
        <dbReference type="EC" id="2.4.2.1"/>
    </reaction>
    <physiologicalReaction direction="left-to-right" evidence="8">
        <dbReference type="Rhea" id="RHEA:27643"/>
    </physiologicalReaction>
</comment>
<evidence type="ECO:0000256" key="7">
    <source>
        <dbReference type="ARBA" id="ARBA00047989"/>
    </source>
</evidence>
<comment type="catalytic activity">
    <reaction evidence="7">
        <text>adenosine + H2O + H(+) = inosine + NH4(+)</text>
        <dbReference type="Rhea" id="RHEA:24408"/>
        <dbReference type="ChEBI" id="CHEBI:15377"/>
        <dbReference type="ChEBI" id="CHEBI:15378"/>
        <dbReference type="ChEBI" id="CHEBI:16335"/>
        <dbReference type="ChEBI" id="CHEBI:17596"/>
        <dbReference type="ChEBI" id="CHEBI:28938"/>
        <dbReference type="EC" id="3.5.4.4"/>
    </reaction>
    <physiologicalReaction direction="left-to-right" evidence="7">
        <dbReference type="Rhea" id="RHEA:24409"/>
    </physiologicalReaction>
</comment>
<dbReference type="Proteomes" id="UP000198988">
    <property type="component" value="Unassembled WGS sequence"/>
</dbReference>
<evidence type="ECO:0000256" key="9">
    <source>
        <dbReference type="ARBA" id="ARBA00049893"/>
    </source>
</evidence>
<keyword evidence="3" id="KW-0808">Transferase</keyword>
<evidence type="ECO:0000313" key="12">
    <source>
        <dbReference type="Proteomes" id="UP000198988"/>
    </source>
</evidence>
<organism evidence="11 12">
    <name type="scientific">Bathymodiolus azoricus thioautotrophic gill symbiont</name>
    <dbReference type="NCBI Taxonomy" id="235205"/>
    <lineage>
        <taxon>Bacteria</taxon>
        <taxon>Pseudomonadati</taxon>
        <taxon>Pseudomonadota</taxon>
        <taxon>Gammaproteobacteria</taxon>
        <taxon>sulfur-oxidizing symbionts</taxon>
    </lineage>
</organism>
<evidence type="ECO:0000313" key="11">
    <source>
        <dbReference type="EMBL" id="SEH73810.1"/>
    </source>
</evidence>
<name>A0A1H6KQJ8_9GAMM</name>
<dbReference type="NCBIfam" id="TIGR00726">
    <property type="entry name" value="peptidoglycan editing factor PgeF"/>
    <property type="match status" value="1"/>
</dbReference>
<keyword evidence="5" id="KW-0378">Hydrolase</keyword>
<dbReference type="GO" id="GO:0016787">
    <property type="term" value="F:hydrolase activity"/>
    <property type="evidence" value="ECO:0007669"/>
    <property type="project" value="UniProtKB-KW"/>
</dbReference>
<dbReference type="InterPro" id="IPR003730">
    <property type="entry name" value="Cu_polyphenol_OxRdtase"/>
</dbReference>
<evidence type="ECO:0000256" key="5">
    <source>
        <dbReference type="ARBA" id="ARBA00022801"/>
    </source>
</evidence>
<evidence type="ECO:0000256" key="1">
    <source>
        <dbReference type="ARBA" id="ARBA00000553"/>
    </source>
</evidence>
<dbReference type="InterPro" id="IPR038371">
    <property type="entry name" value="Cu_polyphenol_OxRdtase_sf"/>
</dbReference>
<evidence type="ECO:0000256" key="6">
    <source>
        <dbReference type="ARBA" id="ARBA00022833"/>
    </source>
</evidence>
<dbReference type="GO" id="GO:0005507">
    <property type="term" value="F:copper ion binding"/>
    <property type="evidence" value="ECO:0007669"/>
    <property type="project" value="TreeGrafter"/>
</dbReference>
<dbReference type="Pfam" id="PF02578">
    <property type="entry name" value="Cu-oxidase_4"/>
    <property type="match status" value="1"/>
</dbReference>
<dbReference type="GO" id="GO:0017061">
    <property type="term" value="F:S-methyl-5-thioadenosine phosphorylase activity"/>
    <property type="evidence" value="ECO:0007669"/>
    <property type="project" value="UniProtKB-EC"/>
</dbReference>
<dbReference type="AlphaFoldDB" id="A0A1H6KQJ8"/>
<accession>A0A1H6KQJ8</accession>
<dbReference type="PANTHER" id="PTHR30616">
    <property type="entry name" value="UNCHARACTERIZED PROTEIN YFIH"/>
    <property type="match status" value="1"/>
</dbReference>
<dbReference type="EMBL" id="CDSC02000148">
    <property type="protein sequence ID" value="SEH73810.1"/>
    <property type="molecule type" value="Genomic_DNA"/>
</dbReference>
<dbReference type="SUPFAM" id="SSF64438">
    <property type="entry name" value="CNF1/YfiH-like putative cysteine hydrolases"/>
    <property type="match status" value="1"/>
</dbReference>
<comment type="catalytic activity">
    <reaction evidence="1">
        <text>inosine + phosphate = alpha-D-ribose 1-phosphate + hypoxanthine</text>
        <dbReference type="Rhea" id="RHEA:27646"/>
        <dbReference type="ChEBI" id="CHEBI:17368"/>
        <dbReference type="ChEBI" id="CHEBI:17596"/>
        <dbReference type="ChEBI" id="CHEBI:43474"/>
        <dbReference type="ChEBI" id="CHEBI:57720"/>
        <dbReference type="EC" id="2.4.2.1"/>
    </reaction>
    <physiologicalReaction direction="left-to-right" evidence="1">
        <dbReference type="Rhea" id="RHEA:27647"/>
    </physiologicalReaction>
</comment>
<proteinExistence type="inferred from homology"/>
<sequence length="240" mass="26521">MTQLSVGFPSKVKHLSTTRYLKGGTSVGGYENFNLAMHTGDNFESVAHNQALLVQHYNLPSEPKWLNQTHSDICLDAQSNDCEGDSVITCEKGVVCAVMTADCLPIFASNQSGTQVGVAHAGWQGILNGVIESFIKAFDEHDLLIHFGPAICAKNLEVGSEVFEQFIAKDEKLSMAFTQKKGKYHLDIYQVARIILNDLDVKVITGGDQCTVEQEEKYFSYRRDGANSGRMAHLIWITTE</sequence>
<comment type="similarity">
    <text evidence="2 10">Belongs to the purine nucleoside phosphorylase YfiH/LACC1 family.</text>
</comment>
<keyword evidence="6" id="KW-0862">Zinc</keyword>
<reference evidence="12" key="1">
    <citation type="submission" date="2016-06" db="EMBL/GenBank/DDBJ databases">
        <authorList>
            <person name="Petersen J."/>
            <person name="Sayavedra L."/>
        </authorList>
    </citation>
    <scope>NUCLEOTIDE SEQUENCE [LARGE SCALE GENOMIC DNA]</scope>
    <source>
        <strain evidence="12">BazSymA</strain>
    </source>
</reference>
<evidence type="ECO:0000256" key="3">
    <source>
        <dbReference type="ARBA" id="ARBA00022679"/>
    </source>
</evidence>
<dbReference type="InterPro" id="IPR011324">
    <property type="entry name" value="Cytotoxic_necrot_fac-like_cat"/>
</dbReference>
<dbReference type="OrthoDB" id="4279at2"/>
<evidence type="ECO:0000256" key="4">
    <source>
        <dbReference type="ARBA" id="ARBA00022723"/>
    </source>
</evidence>
<evidence type="ECO:0000256" key="8">
    <source>
        <dbReference type="ARBA" id="ARBA00048968"/>
    </source>
</evidence>
<dbReference type="PANTHER" id="PTHR30616:SF2">
    <property type="entry name" value="PURINE NUCLEOSIDE PHOSPHORYLASE LACC1"/>
    <property type="match status" value="1"/>
</dbReference>
<comment type="catalytic activity">
    <reaction evidence="9">
        <text>S-methyl-5'-thioadenosine + phosphate = 5-(methylsulfanyl)-alpha-D-ribose 1-phosphate + adenine</text>
        <dbReference type="Rhea" id="RHEA:11852"/>
        <dbReference type="ChEBI" id="CHEBI:16708"/>
        <dbReference type="ChEBI" id="CHEBI:17509"/>
        <dbReference type="ChEBI" id="CHEBI:43474"/>
        <dbReference type="ChEBI" id="CHEBI:58533"/>
        <dbReference type="EC" id="2.4.2.28"/>
    </reaction>
    <physiologicalReaction direction="left-to-right" evidence="9">
        <dbReference type="Rhea" id="RHEA:11853"/>
    </physiologicalReaction>
</comment>
<dbReference type="Gene3D" id="3.60.140.10">
    <property type="entry name" value="CNF1/YfiH-like putative cysteine hydrolases"/>
    <property type="match status" value="1"/>
</dbReference>
<protein>
    <recommendedName>
        <fullName evidence="10">Purine nucleoside phosphorylase</fullName>
    </recommendedName>
</protein>
<evidence type="ECO:0000256" key="10">
    <source>
        <dbReference type="RuleBase" id="RU361274"/>
    </source>
</evidence>
<keyword evidence="4" id="KW-0479">Metal-binding</keyword>
<evidence type="ECO:0000256" key="2">
    <source>
        <dbReference type="ARBA" id="ARBA00007353"/>
    </source>
</evidence>
<dbReference type="RefSeq" id="WP_090715497.1">
    <property type="nucleotide sequence ID" value="NZ_CAESAP020000198.1"/>
</dbReference>
<gene>
    <name evidence="11" type="ORF">BAZSYMA_ACONTIG06318_3</name>
</gene>
<dbReference type="CDD" id="cd16833">
    <property type="entry name" value="YfiH"/>
    <property type="match status" value="1"/>
</dbReference>